<keyword evidence="2" id="KW-0472">Membrane</keyword>
<name>D0LG51_HALO1</name>
<feature type="region of interest" description="Disordered" evidence="1">
    <location>
        <begin position="21"/>
        <end position="40"/>
    </location>
</feature>
<dbReference type="EMBL" id="CP001804">
    <property type="protein sequence ID" value="ACY18076.1"/>
    <property type="molecule type" value="Genomic_DNA"/>
</dbReference>
<accession>D0LG51</accession>
<proteinExistence type="predicted"/>
<evidence type="ECO:0000256" key="3">
    <source>
        <dbReference type="SAM" id="SignalP"/>
    </source>
</evidence>
<dbReference type="AlphaFoldDB" id="D0LG51"/>
<feature type="signal peptide" evidence="3">
    <location>
        <begin position="1"/>
        <end position="24"/>
    </location>
</feature>
<evidence type="ECO:0000256" key="1">
    <source>
        <dbReference type="SAM" id="MobiDB-lite"/>
    </source>
</evidence>
<feature type="domain" description="PEGA" evidence="4">
    <location>
        <begin position="180"/>
        <end position="248"/>
    </location>
</feature>
<feature type="transmembrane region" description="Helical" evidence="2">
    <location>
        <begin position="257"/>
        <end position="278"/>
    </location>
</feature>
<feature type="chain" id="PRO_5003010040" evidence="3">
    <location>
        <begin position="25"/>
        <end position="288"/>
    </location>
</feature>
<evidence type="ECO:0000256" key="2">
    <source>
        <dbReference type="SAM" id="Phobius"/>
    </source>
</evidence>
<dbReference type="InterPro" id="IPR013229">
    <property type="entry name" value="PEGA"/>
</dbReference>
<keyword evidence="2" id="KW-0812">Transmembrane</keyword>
<keyword evidence="6" id="KW-1185">Reference proteome</keyword>
<evidence type="ECO:0000313" key="6">
    <source>
        <dbReference type="Proteomes" id="UP000001880"/>
    </source>
</evidence>
<dbReference type="KEGG" id="hoh:Hoch_5594"/>
<sequence>MRTGIAVLLALALVGAGLPGQARAQPEDAPALAGEGGETGDADPKRTVAVLVYRAGVDALPAIDARVAELLRDKTSLSIVDAADARRQRGSRLDDELGRCAGDAVCIARLGRALGAADVVLVGVSQFGDVILTLSRIDVEAREVHGRVAEALAPEIVPDEEALLGYLRRVMPRRDFLRYGVLRIEANIAGATVYVDATEHGSTPIEPLRVPAPERYELQIVKDGFMPFEASTLVPPDSEVVVRANLSRAEELWYKRWWVWTLAGVAVAGTTTAIVLATQRDVPVVVVR</sequence>
<dbReference type="RefSeq" id="WP_012830668.1">
    <property type="nucleotide sequence ID" value="NC_013440.1"/>
</dbReference>
<keyword evidence="3" id="KW-0732">Signal</keyword>
<dbReference type="Proteomes" id="UP000001880">
    <property type="component" value="Chromosome"/>
</dbReference>
<reference evidence="5 6" key="1">
    <citation type="journal article" date="2010" name="Stand. Genomic Sci.">
        <title>Complete genome sequence of Haliangium ochraceum type strain (SMP-2).</title>
        <authorList>
            <consortium name="US DOE Joint Genome Institute (JGI-PGF)"/>
            <person name="Ivanova N."/>
            <person name="Daum C."/>
            <person name="Lang E."/>
            <person name="Abt B."/>
            <person name="Kopitz M."/>
            <person name="Saunders E."/>
            <person name="Lapidus A."/>
            <person name="Lucas S."/>
            <person name="Glavina Del Rio T."/>
            <person name="Nolan M."/>
            <person name="Tice H."/>
            <person name="Copeland A."/>
            <person name="Cheng J.F."/>
            <person name="Chen F."/>
            <person name="Bruce D."/>
            <person name="Goodwin L."/>
            <person name="Pitluck S."/>
            <person name="Mavromatis K."/>
            <person name="Pati A."/>
            <person name="Mikhailova N."/>
            <person name="Chen A."/>
            <person name="Palaniappan K."/>
            <person name="Land M."/>
            <person name="Hauser L."/>
            <person name="Chang Y.J."/>
            <person name="Jeffries C.D."/>
            <person name="Detter J.C."/>
            <person name="Brettin T."/>
            <person name="Rohde M."/>
            <person name="Goker M."/>
            <person name="Bristow J."/>
            <person name="Markowitz V."/>
            <person name="Eisen J.A."/>
            <person name="Hugenholtz P."/>
            <person name="Kyrpides N.C."/>
            <person name="Klenk H.P."/>
        </authorList>
    </citation>
    <scope>NUCLEOTIDE SEQUENCE [LARGE SCALE GENOMIC DNA]</scope>
    <source>
        <strain evidence="6">DSM 14365 / CIP 107738 / JCM 11303 / AJ 13395 / SMP-2</strain>
    </source>
</reference>
<keyword evidence="2" id="KW-1133">Transmembrane helix</keyword>
<dbReference type="Pfam" id="PF08308">
    <property type="entry name" value="PEGA"/>
    <property type="match status" value="1"/>
</dbReference>
<evidence type="ECO:0000259" key="4">
    <source>
        <dbReference type="Pfam" id="PF08308"/>
    </source>
</evidence>
<protein>
    <submittedName>
        <fullName evidence="5">PEGA domain protein</fullName>
    </submittedName>
</protein>
<organism evidence="5 6">
    <name type="scientific">Haliangium ochraceum (strain DSM 14365 / JCM 11303 / SMP-2)</name>
    <dbReference type="NCBI Taxonomy" id="502025"/>
    <lineage>
        <taxon>Bacteria</taxon>
        <taxon>Pseudomonadati</taxon>
        <taxon>Myxococcota</taxon>
        <taxon>Polyangia</taxon>
        <taxon>Haliangiales</taxon>
        <taxon>Kofleriaceae</taxon>
        <taxon>Haliangium</taxon>
    </lineage>
</organism>
<evidence type="ECO:0000313" key="5">
    <source>
        <dbReference type="EMBL" id="ACY18076.1"/>
    </source>
</evidence>
<gene>
    <name evidence="5" type="ordered locus">Hoch_5594</name>
</gene>
<dbReference type="STRING" id="502025.Hoch_5594"/>
<dbReference type="HOGENOM" id="CLU_965654_0_0_7"/>